<evidence type="ECO:0008006" key="3">
    <source>
        <dbReference type="Google" id="ProtNLM"/>
    </source>
</evidence>
<protein>
    <recommendedName>
        <fullName evidence="3">Superoxide dismutase</fullName>
    </recommendedName>
</protein>
<proteinExistence type="predicted"/>
<dbReference type="EMBL" id="JAECZC010000004">
    <property type="protein sequence ID" value="MBH8561404.1"/>
    <property type="molecule type" value="Genomic_DNA"/>
</dbReference>
<dbReference type="Proteomes" id="UP000632766">
    <property type="component" value="Unassembled WGS sequence"/>
</dbReference>
<keyword evidence="2" id="KW-1185">Reference proteome</keyword>
<reference evidence="1 2" key="1">
    <citation type="journal article" date="2021" name="Int. J. Syst. Evol. Microbiol.">
        <title>Amazonocrinis nigriterrae gen. nov., sp. nov., Atlanticothrix silvestris gen. nov., sp. nov. and Dendronalium phyllosphericum gen. nov., sp. nov., nostocacean cyanobacteria from Brazilian environments.</title>
        <authorList>
            <person name="Alvarenga D.O."/>
            <person name="Andreote A.P.D."/>
            <person name="Branco L.H.Z."/>
            <person name="Delbaje E."/>
            <person name="Cruz R.B."/>
            <person name="Varani A.M."/>
            <person name="Fiore M.F."/>
        </authorList>
    </citation>
    <scope>NUCLEOTIDE SEQUENCE [LARGE SCALE GENOMIC DNA]</scope>
    <source>
        <strain evidence="1 2">CENA67</strain>
    </source>
</reference>
<dbReference type="RefSeq" id="WP_198123421.1">
    <property type="nucleotide sequence ID" value="NZ_JAECZC010000004.1"/>
</dbReference>
<gene>
    <name evidence="1" type="ORF">I8748_04290</name>
</gene>
<name>A0A8J7HS86_9NOST</name>
<evidence type="ECO:0000313" key="2">
    <source>
        <dbReference type="Proteomes" id="UP000632766"/>
    </source>
</evidence>
<organism evidence="1 2">
    <name type="scientific">Amazonocrinis nigriterrae CENA67</name>
    <dbReference type="NCBI Taxonomy" id="2794033"/>
    <lineage>
        <taxon>Bacteria</taxon>
        <taxon>Bacillati</taxon>
        <taxon>Cyanobacteriota</taxon>
        <taxon>Cyanophyceae</taxon>
        <taxon>Nostocales</taxon>
        <taxon>Nostocaceae</taxon>
        <taxon>Amazonocrinis</taxon>
        <taxon>Amazonocrinis nigriterrae</taxon>
    </lineage>
</organism>
<evidence type="ECO:0000313" key="1">
    <source>
        <dbReference type="EMBL" id="MBH8561404.1"/>
    </source>
</evidence>
<dbReference type="AlphaFoldDB" id="A0A8J7HS86"/>
<accession>A0A8J7HS86</accession>
<sequence length="96" mass="10771">MIIAVAKIKPEAAMESVYALLPAEAKKVWEFHKNESIRQIFLRKDVPGAVILLEGNDIEQAKATVATLPMVEANVLDVEFIPVAPYTNWEFLFAKE</sequence>
<dbReference type="Gene3D" id="3.30.70.1060">
    <property type="entry name" value="Dimeric alpha+beta barrel"/>
    <property type="match status" value="1"/>
</dbReference>
<comment type="caution">
    <text evidence="1">The sequence shown here is derived from an EMBL/GenBank/DDBJ whole genome shotgun (WGS) entry which is preliminary data.</text>
</comment>